<accession>A0A0A9BTJ3</accession>
<name>A0A0A9BTJ3_ARUDO</name>
<reference evidence="1" key="1">
    <citation type="submission" date="2014-09" db="EMBL/GenBank/DDBJ databases">
        <authorList>
            <person name="Magalhaes I.L.F."/>
            <person name="Oliveira U."/>
            <person name="Santos F.R."/>
            <person name="Vidigal T.H.D.A."/>
            <person name="Brescovit A.D."/>
            <person name="Santos A.J."/>
        </authorList>
    </citation>
    <scope>NUCLEOTIDE SEQUENCE</scope>
    <source>
        <tissue evidence="1">Shoot tissue taken approximately 20 cm above the soil surface</tissue>
    </source>
</reference>
<protein>
    <submittedName>
        <fullName evidence="1">Uncharacterized protein</fullName>
    </submittedName>
</protein>
<reference evidence="1" key="2">
    <citation type="journal article" date="2015" name="Data Brief">
        <title>Shoot transcriptome of the giant reed, Arundo donax.</title>
        <authorList>
            <person name="Barrero R.A."/>
            <person name="Guerrero F.D."/>
            <person name="Moolhuijzen P."/>
            <person name="Goolsby J.A."/>
            <person name="Tidwell J."/>
            <person name="Bellgard S.E."/>
            <person name="Bellgard M.I."/>
        </authorList>
    </citation>
    <scope>NUCLEOTIDE SEQUENCE</scope>
    <source>
        <tissue evidence="1">Shoot tissue taken approximately 20 cm above the soil surface</tissue>
    </source>
</reference>
<organism evidence="1">
    <name type="scientific">Arundo donax</name>
    <name type="common">Giant reed</name>
    <name type="synonym">Donax arundinaceus</name>
    <dbReference type="NCBI Taxonomy" id="35708"/>
    <lineage>
        <taxon>Eukaryota</taxon>
        <taxon>Viridiplantae</taxon>
        <taxon>Streptophyta</taxon>
        <taxon>Embryophyta</taxon>
        <taxon>Tracheophyta</taxon>
        <taxon>Spermatophyta</taxon>
        <taxon>Magnoliopsida</taxon>
        <taxon>Liliopsida</taxon>
        <taxon>Poales</taxon>
        <taxon>Poaceae</taxon>
        <taxon>PACMAD clade</taxon>
        <taxon>Arundinoideae</taxon>
        <taxon>Arundineae</taxon>
        <taxon>Arundo</taxon>
    </lineage>
</organism>
<dbReference type="AlphaFoldDB" id="A0A0A9BTJ3"/>
<proteinExistence type="predicted"/>
<dbReference type="EMBL" id="GBRH01233395">
    <property type="protein sequence ID" value="JAD64500.1"/>
    <property type="molecule type" value="Transcribed_RNA"/>
</dbReference>
<sequence>MQDFMPQKESDCPHVGWINIVILVKLDSLSFTSDSVCWWFSLAILGALHYSTTNCTM</sequence>
<evidence type="ECO:0000313" key="1">
    <source>
        <dbReference type="EMBL" id="JAD64500.1"/>
    </source>
</evidence>